<evidence type="ECO:0000256" key="1">
    <source>
        <dbReference type="SAM" id="MobiDB-lite"/>
    </source>
</evidence>
<accession>A0A0D2G9W8</accession>
<gene>
    <name evidence="2" type="ORF">Z517_10352</name>
</gene>
<proteinExistence type="predicted"/>
<reference evidence="2 3" key="1">
    <citation type="submission" date="2015-01" db="EMBL/GenBank/DDBJ databases">
        <title>The Genome Sequence of Fonsecaea pedrosoi CBS 271.37.</title>
        <authorList>
            <consortium name="The Broad Institute Genomics Platform"/>
            <person name="Cuomo C."/>
            <person name="de Hoog S."/>
            <person name="Gorbushina A."/>
            <person name="Stielow B."/>
            <person name="Teixiera M."/>
            <person name="Abouelleil A."/>
            <person name="Chapman S.B."/>
            <person name="Priest M."/>
            <person name="Young S.K."/>
            <person name="Wortman J."/>
            <person name="Nusbaum C."/>
            <person name="Birren B."/>
        </authorList>
    </citation>
    <scope>NUCLEOTIDE SEQUENCE [LARGE SCALE GENOMIC DNA]</scope>
    <source>
        <strain evidence="2 3">CBS 271.37</strain>
    </source>
</reference>
<dbReference type="PANTHER" id="PTHR39153:SF1">
    <property type="entry name" value="AGR244WP"/>
    <property type="match status" value="1"/>
</dbReference>
<dbReference type="RefSeq" id="XP_013279418.1">
    <property type="nucleotide sequence ID" value="XM_013423964.1"/>
</dbReference>
<dbReference type="HOGENOM" id="CLU_148205_0_0_1"/>
<dbReference type="InterPro" id="IPR038882">
    <property type="entry name" value="Rcf3"/>
</dbReference>
<dbReference type="VEuPathDB" id="FungiDB:Z517_10352"/>
<evidence type="ECO:0000313" key="2">
    <source>
        <dbReference type="EMBL" id="KIW75610.1"/>
    </source>
</evidence>
<name>A0A0D2G9W8_9EURO</name>
<dbReference type="AlphaFoldDB" id="A0A0D2G9W8"/>
<dbReference type="Proteomes" id="UP000053029">
    <property type="component" value="Unassembled WGS sequence"/>
</dbReference>
<evidence type="ECO:0008006" key="4">
    <source>
        <dbReference type="Google" id="ProtNLM"/>
    </source>
</evidence>
<dbReference type="GeneID" id="25309842"/>
<feature type="region of interest" description="Disordered" evidence="1">
    <location>
        <begin position="112"/>
        <end position="140"/>
    </location>
</feature>
<organism evidence="2 3">
    <name type="scientific">Fonsecaea pedrosoi CBS 271.37</name>
    <dbReference type="NCBI Taxonomy" id="1442368"/>
    <lineage>
        <taxon>Eukaryota</taxon>
        <taxon>Fungi</taxon>
        <taxon>Dikarya</taxon>
        <taxon>Ascomycota</taxon>
        <taxon>Pezizomycotina</taxon>
        <taxon>Eurotiomycetes</taxon>
        <taxon>Chaetothyriomycetidae</taxon>
        <taxon>Chaetothyriales</taxon>
        <taxon>Herpotrichiellaceae</taxon>
        <taxon>Fonsecaea</taxon>
    </lineage>
</organism>
<dbReference type="OrthoDB" id="3979469at2759"/>
<protein>
    <recommendedName>
        <fullName evidence="4">HIG1 domain-containing protein</fullName>
    </recommendedName>
</protein>
<sequence>MPPPSYITDPLPPPQLSQVAAQGFASGALRFGTISFATHFLLNRYTPVYRGLTIQFKVFLQISAMILGGCIFAEKRVGEFNEGIRRQRRALDRSRRAWEEEREVREMVERRIAAEERAQKSSGGGGGGGGDGGTDSAGGK</sequence>
<dbReference type="PANTHER" id="PTHR39153">
    <property type="entry name" value="AGR244WP"/>
    <property type="match status" value="1"/>
</dbReference>
<keyword evidence="3" id="KW-1185">Reference proteome</keyword>
<feature type="compositionally biased region" description="Gly residues" evidence="1">
    <location>
        <begin position="122"/>
        <end position="140"/>
    </location>
</feature>
<evidence type="ECO:0000313" key="3">
    <source>
        <dbReference type="Proteomes" id="UP000053029"/>
    </source>
</evidence>
<dbReference type="EMBL" id="KN846975">
    <property type="protein sequence ID" value="KIW75610.1"/>
    <property type="molecule type" value="Genomic_DNA"/>
</dbReference>